<feature type="domain" description="F-box" evidence="1">
    <location>
        <begin position="8"/>
        <end position="54"/>
    </location>
</feature>
<protein>
    <recommendedName>
        <fullName evidence="1">F-box domain-containing protein</fullName>
    </recommendedName>
</protein>
<keyword evidence="3" id="KW-1185">Reference proteome</keyword>
<evidence type="ECO:0000313" key="3">
    <source>
        <dbReference type="Proteomes" id="UP001221757"/>
    </source>
</evidence>
<reference evidence="2" key="1">
    <citation type="submission" date="2023-03" db="EMBL/GenBank/DDBJ databases">
        <title>Massive genome expansion in bonnet fungi (Mycena s.s.) driven by repeated elements and novel gene families across ecological guilds.</title>
        <authorList>
            <consortium name="Lawrence Berkeley National Laboratory"/>
            <person name="Harder C.B."/>
            <person name="Miyauchi S."/>
            <person name="Viragh M."/>
            <person name="Kuo A."/>
            <person name="Thoen E."/>
            <person name="Andreopoulos B."/>
            <person name="Lu D."/>
            <person name="Skrede I."/>
            <person name="Drula E."/>
            <person name="Henrissat B."/>
            <person name="Morin E."/>
            <person name="Kohler A."/>
            <person name="Barry K."/>
            <person name="LaButti K."/>
            <person name="Morin E."/>
            <person name="Salamov A."/>
            <person name="Lipzen A."/>
            <person name="Mereny Z."/>
            <person name="Hegedus B."/>
            <person name="Baldrian P."/>
            <person name="Stursova M."/>
            <person name="Weitz H."/>
            <person name="Taylor A."/>
            <person name="Grigoriev I.V."/>
            <person name="Nagy L.G."/>
            <person name="Martin F."/>
            <person name="Kauserud H."/>
        </authorList>
    </citation>
    <scope>NUCLEOTIDE SEQUENCE</scope>
    <source>
        <strain evidence="2">CBHHK067</strain>
    </source>
</reference>
<dbReference type="InterPro" id="IPR001810">
    <property type="entry name" value="F-box_dom"/>
</dbReference>
<organism evidence="2 3">
    <name type="scientific">Mycena rosella</name>
    <name type="common">Pink bonnet</name>
    <name type="synonym">Agaricus rosellus</name>
    <dbReference type="NCBI Taxonomy" id="1033263"/>
    <lineage>
        <taxon>Eukaryota</taxon>
        <taxon>Fungi</taxon>
        <taxon>Dikarya</taxon>
        <taxon>Basidiomycota</taxon>
        <taxon>Agaricomycotina</taxon>
        <taxon>Agaricomycetes</taxon>
        <taxon>Agaricomycetidae</taxon>
        <taxon>Agaricales</taxon>
        <taxon>Marasmiineae</taxon>
        <taxon>Mycenaceae</taxon>
        <taxon>Mycena</taxon>
    </lineage>
</organism>
<gene>
    <name evidence="2" type="ORF">B0H17DRAFT_1033761</name>
</gene>
<name>A0AAD7GYD3_MYCRO</name>
<dbReference type="Pfam" id="PF12937">
    <property type="entry name" value="F-box-like"/>
    <property type="match status" value="1"/>
</dbReference>
<proteinExistence type="predicted"/>
<dbReference type="Gene3D" id="1.20.1280.50">
    <property type="match status" value="1"/>
</dbReference>
<accession>A0AAD7GYD3</accession>
<dbReference type="AlphaFoldDB" id="A0AAD7GYD3"/>
<evidence type="ECO:0000259" key="1">
    <source>
        <dbReference type="PROSITE" id="PS50181"/>
    </source>
</evidence>
<dbReference type="EMBL" id="JARKIE010000005">
    <property type="protein sequence ID" value="KAJ7707735.1"/>
    <property type="molecule type" value="Genomic_DNA"/>
</dbReference>
<dbReference type="InterPro" id="IPR036047">
    <property type="entry name" value="F-box-like_dom_sf"/>
</dbReference>
<dbReference type="SUPFAM" id="SSF81383">
    <property type="entry name" value="F-box domain"/>
    <property type="match status" value="1"/>
</dbReference>
<comment type="caution">
    <text evidence="2">The sequence shown here is derived from an EMBL/GenBank/DDBJ whole genome shotgun (WGS) entry which is preliminary data.</text>
</comment>
<sequence>MSPALRSSPFLLHVPEDVLLNILLLLRPEDVLIVSQICRLLHQFTLDSYLWHRLSSDLDLPLDIEPYVDRNDLPGPTLQAIVTHALRLDHNWRRHNPRIKKLTRLVDLDHVSQMQFIGSHWLVILRRSPVAASLAVWRVGNTKQPYCAASLDIPISSVPLKFSATMQRGCREVLIAFISSTGSGTLLNAYSLFLKPQLDDDFGLPSPRAICSIYRPESEGQFYEVRVLGHIVAAGIPQFVNYILSPSAYRLLFVNTLTGQQCLVDPKLPDQFAQLHFKLYRRQLVLAGVRKQSTLLIRIHDLPDTVLNDNARKLLVSTGLIALAPPNTEYETPTTDFDYELSADSTRNLSHISAISFHSLVRRADDYVFHFPLDRVGPGGPGKPSFIHPFNTHASASAEIVCLGETGRRAVWLERRWTSDEYTLMKATFSPKGNKPVVVEPLLARNLALPFELHMCQCLAFDECTGRVCLALHTGELCMLEF</sequence>
<evidence type="ECO:0000313" key="2">
    <source>
        <dbReference type="EMBL" id="KAJ7707735.1"/>
    </source>
</evidence>
<dbReference type="Proteomes" id="UP001221757">
    <property type="component" value="Unassembled WGS sequence"/>
</dbReference>
<dbReference type="PROSITE" id="PS50181">
    <property type="entry name" value="FBOX"/>
    <property type="match status" value="1"/>
</dbReference>